<dbReference type="InterPro" id="IPR012675">
    <property type="entry name" value="Beta-grasp_dom_sf"/>
</dbReference>
<dbReference type="Proteomes" id="UP000199120">
    <property type="component" value="Unassembled WGS sequence"/>
</dbReference>
<evidence type="ECO:0000259" key="1">
    <source>
        <dbReference type="Pfam" id="PF00111"/>
    </source>
</evidence>
<keyword evidence="3" id="KW-1185">Reference proteome</keyword>
<name>A0A1H7RT40_9BURK</name>
<dbReference type="InterPro" id="IPR036010">
    <property type="entry name" value="2Fe-2S_ferredoxin-like_sf"/>
</dbReference>
<reference evidence="3" key="1">
    <citation type="submission" date="2016-10" db="EMBL/GenBank/DDBJ databases">
        <authorList>
            <person name="Varghese N."/>
            <person name="Submissions S."/>
        </authorList>
    </citation>
    <scope>NUCLEOTIDE SEQUENCE [LARGE SCALE GENOMIC DNA]</scope>
    <source>
        <strain evidence="3">LMG 26416</strain>
    </source>
</reference>
<organism evidence="2 3">
    <name type="scientific">Paraburkholderia caballeronis</name>
    <dbReference type="NCBI Taxonomy" id="416943"/>
    <lineage>
        <taxon>Bacteria</taxon>
        <taxon>Pseudomonadati</taxon>
        <taxon>Pseudomonadota</taxon>
        <taxon>Betaproteobacteria</taxon>
        <taxon>Burkholderiales</taxon>
        <taxon>Burkholderiaceae</taxon>
        <taxon>Paraburkholderia</taxon>
    </lineage>
</organism>
<dbReference type="GO" id="GO:0051536">
    <property type="term" value="F:iron-sulfur cluster binding"/>
    <property type="evidence" value="ECO:0007669"/>
    <property type="project" value="InterPro"/>
</dbReference>
<protein>
    <submittedName>
        <fullName evidence="2">Ferredoxin</fullName>
    </submittedName>
</protein>
<dbReference type="STRING" id="416943.SAMN05445871_5557"/>
<dbReference type="Gene3D" id="3.10.20.30">
    <property type="match status" value="1"/>
</dbReference>
<dbReference type="InterPro" id="IPR001041">
    <property type="entry name" value="2Fe-2S_ferredoxin-type"/>
</dbReference>
<dbReference type="AlphaFoldDB" id="A0A1H7RT40"/>
<evidence type="ECO:0000313" key="3">
    <source>
        <dbReference type="Proteomes" id="UP000199120"/>
    </source>
</evidence>
<proteinExistence type="predicted"/>
<sequence length="102" mass="11518">MPVVVFRKNGEVYREAVKENTNLVVRAGIRQFPFPHLRYECGMGKCSRCACVVIAGGEHLPPPNWKEKKQLGERLDAGYRLACQLWIQHDIELAQDDPPAAS</sequence>
<accession>A0A1H7RT40</accession>
<evidence type="ECO:0000313" key="2">
    <source>
        <dbReference type="EMBL" id="SEL63450.1"/>
    </source>
</evidence>
<gene>
    <name evidence="2" type="ORF">SAMN05192542_110183</name>
</gene>
<dbReference type="RefSeq" id="WP_090553105.1">
    <property type="nucleotide sequence ID" value="NZ_FNSR01000003.1"/>
</dbReference>
<dbReference type="CDD" id="cd00207">
    <property type="entry name" value="fer2"/>
    <property type="match status" value="1"/>
</dbReference>
<dbReference type="EMBL" id="FOAJ01000010">
    <property type="protein sequence ID" value="SEL63450.1"/>
    <property type="molecule type" value="Genomic_DNA"/>
</dbReference>
<feature type="domain" description="2Fe-2S ferredoxin-type" evidence="1">
    <location>
        <begin position="17"/>
        <end position="85"/>
    </location>
</feature>
<dbReference type="SUPFAM" id="SSF54292">
    <property type="entry name" value="2Fe-2S ferredoxin-like"/>
    <property type="match status" value="1"/>
</dbReference>
<dbReference type="Pfam" id="PF00111">
    <property type="entry name" value="Fer2"/>
    <property type="match status" value="1"/>
</dbReference>
<dbReference type="OrthoDB" id="9807864at2"/>